<gene>
    <name evidence="2" type="ORF">PXEA_LOCUS18048</name>
</gene>
<evidence type="ECO:0000313" key="2">
    <source>
        <dbReference type="EMBL" id="VEL24608.1"/>
    </source>
</evidence>
<evidence type="ECO:0000313" key="3">
    <source>
        <dbReference type="Proteomes" id="UP000784294"/>
    </source>
</evidence>
<dbReference type="EMBL" id="CAAALY010068657">
    <property type="protein sequence ID" value="VEL24608.1"/>
    <property type="molecule type" value="Genomic_DNA"/>
</dbReference>
<dbReference type="SUPFAM" id="SSF52540">
    <property type="entry name" value="P-loop containing nucleoside triphosphate hydrolases"/>
    <property type="match status" value="1"/>
</dbReference>
<accession>A0A3S5AT81</accession>
<proteinExistence type="predicted"/>
<protein>
    <recommendedName>
        <fullName evidence="1">DNA2/NAM7 helicase-like C-terminal domain-containing protein</fullName>
    </recommendedName>
</protein>
<dbReference type="InterPro" id="IPR027417">
    <property type="entry name" value="P-loop_NTPase"/>
</dbReference>
<dbReference type="Pfam" id="PF13087">
    <property type="entry name" value="AAA_12"/>
    <property type="match status" value="1"/>
</dbReference>
<dbReference type="AlphaFoldDB" id="A0A3S5AT81"/>
<dbReference type="Proteomes" id="UP000784294">
    <property type="component" value="Unassembled WGS sequence"/>
</dbReference>
<dbReference type="GO" id="GO:0003729">
    <property type="term" value="F:mRNA binding"/>
    <property type="evidence" value="ECO:0007669"/>
    <property type="project" value="TreeGrafter"/>
</dbReference>
<organism evidence="2 3">
    <name type="scientific">Protopolystoma xenopodis</name>
    <dbReference type="NCBI Taxonomy" id="117903"/>
    <lineage>
        <taxon>Eukaryota</taxon>
        <taxon>Metazoa</taxon>
        <taxon>Spiralia</taxon>
        <taxon>Lophotrochozoa</taxon>
        <taxon>Platyhelminthes</taxon>
        <taxon>Monogenea</taxon>
        <taxon>Polyopisthocotylea</taxon>
        <taxon>Polystomatidea</taxon>
        <taxon>Polystomatidae</taxon>
        <taxon>Protopolystoma</taxon>
    </lineage>
</organism>
<dbReference type="OrthoDB" id="1879at2759"/>
<dbReference type="GO" id="GO:0071013">
    <property type="term" value="C:catalytic step 2 spliceosome"/>
    <property type="evidence" value="ECO:0007669"/>
    <property type="project" value="TreeGrafter"/>
</dbReference>
<reference evidence="2" key="1">
    <citation type="submission" date="2018-11" db="EMBL/GenBank/DDBJ databases">
        <authorList>
            <consortium name="Pathogen Informatics"/>
        </authorList>
    </citation>
    <scope>NUCLEOTIDE SEQUENCE</scope>
</reference>
<name>A0A3S5AT81_9PLAT</name>
<dbReference type="PANTHER" id="PTHR10887:SF5">
    <property type="entry name" value="RNA HELICASE AQUARIUS"/>
    <property type="match status" value="1"/>
</dbReference>
<dbReference type="InterPro" id="IPR045055">
    <property type="entry name" value="DNA2/NAM7-like"/>
</dbReference>
<dbReference type="Gene3D" id="3.40.50.300">
    <property type="entry name" value="P-loop containing nucleotide triphosphate hydrolases"/>
    <property type="match status" value="1"/>
</dbReference>
<keyword evidence="3" id="KW-1185">Reference proteome</keyword>
<dbReference type="CDD" id="cd18808">
    <property type="entry name" value="SF1_C_Upf1"/>
    <property type="match status" value="1"/>
</dbReference>
<evidence type="ECO:0000259" key="1">
    <source>
        <dbReference type="Pfam" id="PF13087"/>
    </source>
</evidence>
<sequence length="157" mass="18009">MGQSLFSRLIKLGVPNIQLDAQGRARPSLARLYSWRYLNLTDLSHTRIEAQYRLANPGFQFESQLINVDDFRGIGESEPNPFFYQNLAEAEYVVATYMYMRVLGYPSDRITILTTYNGQKHLIRDVISTRCSKNPLLGEPSLVTTVDRFQDVLVTQL</sequence>
<dbReference type="InterPro" id="IPR047187">
    <property type="entry name" value="SF1_C_Upf1"/>
</dbReference>
<dbReference type="InterPro" id="IPR041679">
    <property type="entry name" value="DNA2/NAM7-like_C"/>
</dbReference>
<comment type="caution">
    <text evidence="2">The sequence shown here is derived from an EMBL/GenBank/DDBJ whole genome shotgun (WGS) entry which is preliminary data.</text>
</comment>
<dbReference type="PANTHER" id="PTHR10887">
    <property type="entry name" value="DNA2/NAM7 HELICASE FAMILY"/>
    <property type="match status" value="1"/>
</dbReference>
<feature type="domain" description="DNA2/NAM7 helicase-like C-terminal" evidence="1">
    <location>
        <begin position="2"/>
        <end position="150"/>
    </location>
</feature>